<keyword evidence="7" id="KW-0804">Transcription</keyword>
<dbReference type="InterPro" id="IPR024940">
    <property type="entry name" value="TCF/LEF"/>
</dbReference>
<dbReference type="GO" id="GO:0000981">
    <property type="term" value="F:DNA-binding transcription factor activity, RNA polymerase II-specific"/>
    <property type="evidence" value="ECO:0007669"/>
    <property type="project" value="TreeGrafter"/>
</dbReference>
<evidence type="ECO:0000256" key="7">
    <source>
        <dbReference type="ARBA" id="ARBA00023163"/>
    </source>
</evidence>
<dbReference type="Proteomes" id="UP001432027">
    <property type="component" value="Unassembled WGS sequence"/>
</dbReference>
<feature type="compositionally biased region" description="Basic and acidic residues" evidence="10">
    <location>
        <begin position="7"/>
        <end position="16"/>
    </location>
</feature>
<evidence type="ECO:0000313" key="12">
    <source>
        <dbReference type="EMBL" id="GMT01924.1"/>
    </source>
</evidence>
<reference evidence="12" key="1">
    <citation type="submission" date="2023-10" db="EMBL/GenBank/DDBJ databases">
        <title>Genome assembly of Pristionchus species.</title>
        <authorList>
            <person name="Yoshida K."/>
            <person name="Sommer R.J."/>
        </authorList>
    </citation>
    <scope>NUCLEOTIDE SEQUENCE</scope>
    <source>
        <strain evidence="12">RS0144</strain>
    </source>
</reference>
<sequence length="346" mass="38636">MAEDGEEIKIFRVRTEDESDAPSLADDKKDVALEEEMVMSLISDGRSAFHPPSTLSSMPSPLPLFSSAGFNPFQQLAIQQWQMLIFQNQAMIANAAANAFAAALSPTFTAHPMPASPLDLFSRTMSALSPLTGPRVGMMGRGLGGMGSALPLASPFPNLLNPMQLMGYGAGMAPSTSTAATGRKRANEKTKKAHNEEDKKEHIKKPKNAFFFFMKENRGVLKSEEEWKDRHSANLNAEFGKRWRELTDEEKQPYYDMAAKDKEDHAKKYPNWNASENYAIRAKNKTKRDRTSKPVEGKKCRARFGLDNQQKWCKNCGIKKKCIFAGKGEEDEKEEREINQTASDSD</sequence>
<dbReference type="PANTHER" id="PTHR10373:SF38">
    <property type="entry name" value="PROTEIN PANGOLIN, ISOFORM J"/>
    <property type="match status" value="1"/>
</dbReference>
<keyword evidence="3" id="KW-0879">Wnt signaling pathway</keyword>
<keyword evidence="13" id="KW-1185">Reference proteome</keyword>
<dbReference type="GO" id="GO:1990907">
    <property type="term" value="C:beta-catenin-TCF complex"/>
    <property type="evidence" value="ECO:0007669"/>
    <property type="project" value="TreeGrafter"/>
</dbReference>
<comment type="caution">
    <text evidence="12">The sequence shown here is derived from an EMBL/GenBank/DDBJ whole genome shotgun (WGS) entry which is preliminary data.</text>
</comment>
<keyword evidence="5 9" id="KW-0238">DNA-binding</keyword>
<feature type="region of interest" description="Disordered" evidence="10">
    <location>
        <begin position="1"/>
        <end position="26"/>
    </location>
</feature>
<feature type="DNA-binding region" description="HMG box" evidence="9">
    <location>
        <begin position="203"/>
        <end position="273"/>
    </location>
</feature>
<dbReference type="AlphaFoldDB" id="A0AAV5U508"/>
<evidence type="ECO:0000256" key="9">
    <source>
        <dbReference type="PROSITE-ProRule" id="PRU00267"/>
    </source>
</evidence>
<gene>
    <name evidence="12" type="ORF">PENTCL1PPCAC_24098</name>
</gene>
<comment type="similarity">
    <text evidence="2">Belongs to the TCF/LEF family.</text>
</comment>
<proteinExistence type="inferred from homology"/>
<dbReference type="GO" id="GO:0060070">
    <property type="term" value="P:canonical Wnt signaling pathway"/>
    <property type="evidence" value="ECO:0007669"/>
    <property type="project" value="TreeGrafter"/>
</dbReference>
<comment type="subcellular location">
    <subcellularLocation>
        <location evidence="1">Nucleus</location>
    </subcellularLocation>
</comment>
<name>A0AAV5U508_9BILA</name>
<evidence type="ECO:0000313" key="13">
    <source>
        <dbReference type="Proteomes" id="UP001432027"/>
    </source>
</evidence>
<dbReference type="InterPro" id="IPR036910">
    <property type="entry name" value="HMG_box_dom_sf"/>
</dbReference>
<keyword evidence="4" id="KW-0805">Transcription regulation</keyword>
<feature type="region of interest" description="Disordered" evidence="10">
    <location>
        <begin position="174"/>
        <end position="201"/>
    </location>
</feature>
<protein>
    <recommendedName>
        <fullName evidence="11">HMG box domain-containing protein</fullName>
    </recommendedName>
</protein>
<dbReference type="Pfam" id="PF00505">
    <property type="entry name" value="HMG_box"/>
    <property type="match status" value="1"/>
</dbReference>
<evidence type="ECO:0000259" key="11">
    <source>
        <dbReference type="PROSITE" id="PS50118"/>
    </source>
</evidence>
<dbReference type="PROSITE" id="PS50118">
    <property type="entry name" value="HMG_BOX_2"/>
    <property type="match status" value="1"/>
</dbReference>
<dbReference type="InterPro" id="IPR009071">
    <property type="entry name" value="HMG_box_dom"/>
</dbReference>
<accession>A0AAV5U508</accession>
<organism evidence="12 13">
    <name type="scientific">Pristionchus entomophagus</name>
    <dbReference type="NCBI Taxonomy" id="358040"/>
    <lineage>
        <taxon>Eukaryota</taxon>
        <taxon>Metazoa</taxon>
        <taxon>Ecdysozoa</taxon>
        <taxon>Nematoda</taxon>
        <taxon>Chromadorea</taxon>
        <taxon>Rhabditida</taxon>
        <taxon>Rhabditina</taxon>
        <taxon>Diplogasteromorpha</taxon>
        <taxon>Diplogasteroidea</taxon>
        <taxon>Neodiplogasteridae</taxon>
        <taxon>Pristionchus</taxon>
    </lineage>
</organism>
<dbReference type="EMBL" id="BTSX01000005">
    <property type="protein sequence ID" value="GMT01924.1"/>
    <property type="molecule type" value="Genomic_DNA"/>
</dbReference>
<dbReference type="GO" id="GO:0000785">
    <property type="term" value="C:chromatin"/>
    <property type="evidence" value="ECO:0007669"/>
    <property type="project" value="TreeGrafter"/>
</dbReference>
<dbReference type="SUPFAM" id="SSF47095">
    <property type="entry name" value="HMG-box"/>
    <property type="match status" value="1"/>
</dbReference>
<dbReference type="SMART" id="SM00398">
    <property type="entry name" value="HMG"/>
    <property type="match status" value="1"/>
</dbReference>
<evidence type="ECO:0000256" key="10">
    <source>
        <dbReference type="SAM" id="MobiDB-lite"/>
    </source>
</evidence>
<feature type="domain" description="HMG box" evidence="11">
    <location>
        <begin position="203"/>
        <end position="273"/>
    </location>
</feature>
<evidence type="ECO:0000256" key="3">
    <source>
        <dbReference type="ARBA" id="ARBA00022687"/>
    </source>
</evidence>
<keyword evidence="8 9" id="KW-0539">Nucleus</keyword>
<dbReference type="GO" id="GO:0000978">
    <property type="term" value="F:RNA polymerase II cis-regulatory region sequence-specific DNA binding"/>
    <property type="evidence" value="ECO:0007669"/>
    <property type="project" value="TreeGrafter"/>
</dbReference>
<dbReference type="Gene3D" id="1.10.30.10">
    <property type="entry name" value="High mobility group box domain"/>
    <property type="match status" value="1"/>
</dbReference>
<keyword evidence="6" id="KW-0010">Activator</keyword>
<evidence type="ECO:0000256" key="6">
    <source>
        <dbReference type="ARBA" id="ARBA00023159"/>
    </source>
</evidence>
<feature type="compositionally biased region" description="Basic and acidic residues" evidence="10">
    <location>
        <begin position="185"/>
        <end position="201"/>
    </location>
</feature>
<evidence type="ECO:0000256" key="2">
    <source>
        <dbReference type="ARBA" id="ARBA00006569"/>
    </source>
</evidence>
<dbReference type="SMART" id="SM01366">
    <property type="entry name" value="c-clamp"/>
    <property type="match status" value="1"/>
</dbReference>
<dbReference type="PANTHER" id="PTHR10373">
    <property type="entry name" value="TRANSCRIPTION FACTOR 7 FAMILY MEMBER"/>
    <property type="match status" value="1"/>
</dbReference>
<evidence type="ECO:0000256" key="4">
    <source>
        <dbReference type="ARBA" id="ARBA00023015"/>
    </source>
</evidence>
<evidence type="ECO:0000256" key="5">
    <source>
        <dbReference type="ARBA" id="ARBA00023125"/>
    </source>
</evidence>
<evidence type="ECO:0000256" key="1">
    <source>
        <dbReference type="ARBA" id="ARBA00004123"/>
    </source>
</evidence>
<evidence type="ECO:0000256" key="8">
    <source>
        <dbReference type="ARBA" id="ARBA00023242"/>
    </source>
</evidence>